<dbReference type="SUPFAM" id="SSF56784">
    <property type="entry name" value="HAD-like"/>
    <property type="match status" value="1"/>
</dbReference>
<evidence type="ECO:0000256" key="4">
    <source>
        <dbReference type="ARBA" id="ARBA00022723"/>
    </source>
</evidence>
<dbReference type="CDD" id="cd01630">
    <property type="entry name" value="HAD_KDO-like"/>
    <property type="match status" value="1"/>
</dbReference>
<gene>
    <name evidence="8" type="primary">kdsC</name>
    <name evidence="8" type="ORF">SAMEA44547418_00566</name>
</gene>
<proteinExistence type="inferred from homology"/>
<feature type="binding site" evidence="7">
    <location>
        <position position="11"/>
    </location>
    <ligand>
        <name>substrate</name>
    </ligand>
</feature>
<evidence type="ECO:0000256" key="1">
    <source>
        <dbReference type="ARBA" id="ARBA00001946"/>
    </source>
</evidence>
<keyword evidence="4 7" id="KW-0479">Metal-binding</keyword>
<dbReference type="Proteomes" id="UP000214973">
    <property type="component" value="Chromosome 1"/>
</dbReference>
<dbReference type="RefSeq" id="WP_095065552.1">
    <property type="nucleotide sequence ID" value="NZ_LT906470.1"/>
</dbReference>
<protein>
    <submittedName>
        <fullName evidence="8">3-deoxy-D-manno-octulosonate 8-phosphate phosphatase KdsC</fullName>
        <ecNumber evidence="8">3.1.3.45</ecNumber>
    </submittedName>
</protein>
<evidence type="ECO:0000256" key="2">
    <source>
        <dbReference type="ARBA" id="ARBA00005893"/>
    </source>
</evidence>
<feature type="binding site" evidence="7">
    <location>
        <position position="9"/>
    </location>
    <ligand>
        <name>Mg(2+)</name>
        <dbReference type="ChEBI" id="CHEBI:18420"/>
    </ligand>
</feature>
<comment type="subunit">
    <text evidence="3">Homotetramer.</text>
</comment>
<dbReference type="NCBIfam" id="TIGR01670">
    <property type="entry name" value="KdsC-phosphatas"/>
    <property type="match status" value="1"/>
</dbReference>
<dbReference type="Gene3D" id="3.40.50.1000">
    <property type="entry name" value="HAD superfamily/HAD-like"/>
    <property type="match status" value="1"/>
</dbReference>
<evidence type="ECO:0000256" key="6">
    <source>
        <dbReference type="ARBA" id="ARBA00022842"/>
    </source>
</evidence>
<dbReference type="EC" id="3.1.3.45" evidence="8"/>
<sequence>MDIRWIVLDVDGVLSDGSLIYTSGGEEMKAFSVKDGLGLTAARKVGIKLAIITARRSPMVERRAKELHFDALIMGHANKTEALCTLCMEHGIDAENIAYMGDDLNDLGALQIVGLPMAPQNAVPEVKNIAKFISHAAGGHGAVREAVEYILKNQGLWDSVIADYAREAHAYGQ</sequence>
<dbReference type="AlphaFoldDB" id="A0A239YNK6"/>
<dbReference type="GO" id="GO:0008781">
    <property type="term" value="F:N-acylneuraminate cytidylyltransferase activity"/>
    <property type="evidence" value="ECO:0007669"/>
    <property type="project" value="TreeGrafter"/>
</dbReference>
<dbReference type="GO" id="GO:0046872">
    <property type="term" value="F:metal ion binding"/>
    <property type="evidence" value="ECO:0007669"/>
    <property type="project" value="UniProtKB-KW"/>
</dbReference>
<name>A0A239YNK6_9FIRM</name>
<dbReference type="SFLD" id="SFLDG01138">
    <property type="entry name" value="C1.6.2:_Deoxy-d-mannose-octulo"/>
    <property type="match status" value="1"/>
</dbReference>
<accession>A0A239YNK6</accession>
<dbReference type="PANTHER" id="PTHR21485">
    <property type="entry name" value="HAD SUPERFAMILY MEMBERS CMAS AND KDSC"/>
    <property type="match status" value="1"/>
</dbReference>
<dbReference type="PANTHER" id="PTHR21485:SF3">
    <property type="entry name" value="N-ACYLNEURAMINATE CYTIDYLYLTRANSFERASE"/>
    <property type="match status" value="1"/>
</dbReference>
<dbReference type="SFLD" id="SFLDS00003">
    <property type="entry name" value="Haloacid_Dehalogenase"/>
    <property type="match status" value="1"/>
</dbReference>
<dbReference type="InterPro" id="IPR023214">
    <property type="entry name" value="HAD_sf"/>
</dbReference>
<evidence type="ECO:0000313" key="8">
    <source>
        <dbReference type="EMBL" id="SNV60342.1"/>
    </source>
</evidence>
<keyword evidence="6 7" id="KW-0460">Magnesium</keyword>
<keyword evidence="9" id="KW-1185">Reference proteome</keyword>
<dbReference type="FunFam" id="3.40.50.1000:FF:000029">
    <property type="entry name" value="3-deoxy-D-manno-octulosonate 8-phosphate phosphatase KdsC"/>
    <property type="match status" value="1"/>
</dbReference>
<comment type="cofactor">
    <cofactor evidence="1 7">
        <name>Mg(2+)</name>
        <dbReference type="ChEBI" id="CHEBI:18420"/>
    </cofactor>
</comment>
<dbReference type="PIRSF" id="PIRSF006118">
    <property type="entry name" value="KDO8-P_Ptase"/>
    <property type="match status" value="1"/>
</dbReference>
<dbReference type="EMBL" id="LT906470">
    <property type="protein sequence ID" value="SNV60342.1"/>
    <property type="molecule type" value="Genomic_DNA"/>
</dbReference>
<dbReference type="InterPro" id="IPR010023">
    <property type="entry name" value="KdsC_fam"/>
</dbReference>
<evidence type="ECO:0000256" key="5">
    <source>
        <dbReference type="ARBA" id="ARBA00022801"/>
    </source>
</evidence>
<feature type="binding site" evidence="7">
    <location>
        <position position="102"/>
    </location>
    <ligand>
        <name>Mg(2+)</name>
        <dbReference type="ChEBI" id="CHEBI:18420"/>
    </ligand>
</feature>
<dbReference type="InterPro" id="IPR036412">
    <property type="entry name" value="HAD-like_sf"/>
</dbReference>
<evidence type="ECO:0000313" key="9">
    <source>
        <dbReference type="Proteomes" id="UP000214973"/>
    </source>
</evidence>
<dbReference type="InterPro" id="IPR006549">
    <property type="entry name" value="HAD-SF_hydro_IIIA"/>
</dbReference>
<dbReference type="InterPro" id="IPR050793">
    <property type="entry name" value="CMP-NeuNAc_synthase"/>
</dbReference>
<dbReference type="GO" id="GO:0019143">
    <property type="term" value="F:3-deoxy-manno-octulosonate-8-phosphatase activity"/>
    <property type="evidence" value="ECO:0007669"/>
    <property type="project" value="UniProtKB-EC"/>
</dbReference>
<dbReference type="NCBIfam" id="TIGR01662">
    <property type="entry name" value="HAD-SF-IIIA"/>
    <property type="match status" value="1"/>
</dbReference>
<reference evidence="8 9" key="1">
    <citation type="submission" date="2017-06" db="EMBL/GenBank/DDBJ databases">
        <authorList>
            <consortium name="Pathogen Informatics"/>
        </authorList>
    </citation>
    <scope>NUCLEOTIDE SEQUENCE [LARGE SCALE GENOMIC DNA]</scope>
    <source>
        <strain evidence="8 9">NCTC12018</strain>
    </source>
</reference>
<evidence type="ECO:0000256" key="7">
    <source>
        <dbReference type="PIRSR" id="PIRSR006118-2"/>
    </source>
</evidence>
<dbReference type="SFLD" id="SFLDG01136">
    <property type="entry name" value="C1.6:_Phosphoserine_Phosphatas"/>
    <property type="match status" value="1"/>
</dbReference>
<evidence type="ECO:0000256" key="3">
    <source>
        <dbReference type="ARBA" id="ARBA00011881"/>
    </source>
</evidence>
<dbReference type="KEGG" id="vrm:44547418_00566"/>
<organism evidence="8 9">
    <name type="scientific">Veillonella rodentium</name>
    <dbReference type="NCBI Taxonomy" id="248315"/>
    <lineage>
        <taxon>Bacteria</taxon>
        <taxon>Bacillati</taxon>
        <taxon>Bacillota</taxon>
        <taxon>Negativicutes</taxon>
        <taxon>Veillonellales</taxon>
        <taxon>Veillonellaceae</taxon>
        <taxon>Veillonella</taxon>
    </lineage>
</organism>
<keyword evidence="5 8" id="KW-0378">Hydrolase</keyword>
<dbReference type="Pfam" id="PF08282">
    <property type="entry name" value="Hydrolase_3"/>
    <property type="match status" value="1"/>
</dbReference>
<comment type="similarity">
    <text evidence="2">Belongs to the KdsC family.</text>
</comment>